<evidence type="ECO:0000313" key="3">
    <source>
        <dbReference type="EMBL" id="WCT74969.1"/>
    </source>
</evidence>
<dbReference type="PANTHER" id="PTHR42872">
    <property type="entry name" value="PROTEIN-GLUTAMATE METHYLESTERASE/PROTEIN-GLUTAMINE GLUTAMINASE"/>
    <property type="match status" value="1"/>
</dbReference>
<reference evidence="3 4" key="1">
    <citation type="submission" date="2023-02" db="EMBL/GenBank/DDBJ databases">
        <title>Genome sequence of Sphingomonas naphthae.</title>
        <authorList>
            <person name="Kim S."/>
            <person name="Heo J."/>
            <person name="Kwon S.-W."/>
        </authorList>
    </citation>
    <scope>NUCLEOTIDE SEQUENCE [LARGE SCALE GENOMIC DNA]</scope>
    <source>
        <strain evidence="3 4">KACC 18716</strain>
    </source>
</reference>
<dbReference type="InterPro" id="IPR001789">
    <property type="entry name" value="Sig_transdc_resp-reg_receiver"/>
</dbReference>
<dbReference type="SUPFAM" id="SSF52172">
    <property type="entry name" value="CheY-like"/>
    <property type="match status" value="1"/>
</dbReference>
<feature type="modified residue" description="4-aspartylphosphate" evidence="1">
    <location>
        <position position="56"/>
    </location>
</feature>
<dbReference type="SMART" id="SM00448">
    <property type="entry name" value="REC"/>
    <property type="match status" value="1"/>
</dbReference>
<evidence type="ECO:0000256" key="1">
    <source>
        <dbReference type="PROSITE-ProRule" id="PRU00169"/>
    </source>
</evidence>
<dbReference type="Pfam" id="PF00072">
    <property type="entry name" value="Response_reg"/>
    <property type="match status" value="1"/>
</dbReference>
<evidence type="ECO:0000313" key="4">
    <source>
        <dbReference type="Proteomes" id="UP001220395"/>
    </source>
</evidence>
<dbReference type="RefSeq" id="WP_273690436.1">
    <property type="nucleotide sequence ID" value="NZ_CP117411.1"/>
</dbReference>
<dbReference type="InterPro" id="IPR011006">
    <property type="entry name" value="CheY-like_superfamily"/>
</dbReference>
<dbReference type="PROSITE" id="PS50110">
    <property type="entry name" value="RESPONSE_REGULATORY"/>
    <property type="match status" value="1"/>
</dbReference>
<dbReference type="Gene3D" id="3.40.50.2300">
    <property type="match status" value="1"/>
</dbReference>
<dbReference type="EMBL" id="CP117411">
    <property type="protein sequence ID" value="WCT74969.1"/>
    <property type="molecule type" value="Genomic_DNA"/>
</dbReference>
<keyword evidence="1" id="KW-0597">Phosphoprotein</keyword>
<dbReference type="PANTHER" id="PTHR42872:SF6">
    <property type="entry name" value="PROTEIN-GLUTAMATE METHYLESTERASE_PROTEIN-GLUTAMINE GLUTAMINASE"/>
    <property type="match status" value="1"/>
</dbReference>
<protein>
    <submittedName>
        <fullName evidence="3">Response regulator</fullName>
    </submittedName>
</protein>
<organism evidence="3 4">
    <name type="scientific">Sphingomonas naphthae</name>
    <dbReference type="NCBI Taxonomy" id="1813468"/>
    <lineage>
        <taxon>Bacteria</taxon>
        <taxon>Pseudomonadati</taxon>
        <taxon>Pseudomonadota</taxon>
        <taxon>Alphaproteobacteria</taxon>
        <taxon>Sphingomonadales</taxon>
        <taxon>Sphingomonadaceae</taxon>
        <taxon>Sphingomonas</taxon>
    </lineage>
</organism>
<sequence>MRKVRVCIVDDSVTMRAMLGHMLGDERGLEVVGVVDDTAETYAFIRRVRPDVVTIDGTREEGFALLDRLMAEWPVPVIAITPSAEPEDEAVRQAATRGAIACFAKREVGLNAAGLVKLVKKAAAMKPRLRKDAIFA</sequence>
<keyword evidence="4" id="KW-1185">Reference proteome</keyword>
<gene>
    <name evidence="3" type="ORF">PQ455_07050</name>
</gene>
<accession>A0ABY7TRX1</accession>
<evidence type="ECO:0000259" key="2">
    <source>
        <dbReference type="PROSITE" id="PS50110"/>
    </source>
</evidence>
<proteinExistence type="predicted"/>
<dbReference type="Proteomes" id="UP001220395">
    <property type="component" value="Chromosome"/>
</dbReference>
<name>A0ABY7TRX1_9SPHN</name>
<feature type="domain" description="Response regulatory" evidence="2">
    <location>
        <begin position="5"/>
        <end position="120"/>
    </location>
</feature>